<keyword evidence="4" id="KW-0378">Hydrolase</keyword>
<keyword evidence="5 7" id="KW-1133">Transmembrane helix</keyword>
<reference evidence="9 10" key="1">
    <citation type="submission" date="2023-01" db="EMBL/GenBank/DDBJ databases">
        <title>Characterization of estradiol degrading bacteria Microbacterium sp. MZT7 and reveal degrading genes through genome analysis.</title>
        <authorList>
            <person name="Hao P."/>
            <person name="Gao Y."/>
        </authorList>
    </citation>
    <scope>NUCLEOTIDE SEQUENCE [LARGE SCALE GENOMIC DNA]</scope>
    <source>
        <strain evidence="9 10">MZT7</strain>
    </source>
</reference>
<dbReference type="RefSeq" id="WP_084344248.1">
    <property type="nucleotide sequence ID" value="NZ_CP082781.1"/>
</dbReference>
<gene>
    <name evidence="9" type="ORF">K8F61_18065</name>
</gene>
<evidence type="ECO:0000256" key="2">
    <source>
        <dbReference type="ARBA" id="ARBA00022475"/>
    </source>
</evidence>
<feature type="domain" description="Phosphatidic acid phosphatase type 2/haloperoxidase" evidence="8">
    <location>
        <begin position="87"/>
        <end position="190"/>
    </location>
</feature>
<evidence type="ECO:0000313" key="10">
    <source>
        <dbReference type="Proteomes" id="UP001199642"/>
    </source>
</evidence>
<dbReference type="Gene3D" id="1.20.144.10">
    <property type="entry name" value="Phosphatidic acid phosphatase type 2/haloperoxidase"/>
    <property type="match status" value="1"/>
</dbReference>
<dbReference type="InterPro" id="IPR000326">
    <property type="entry name" value="PAP2/HPO"/>
</dbReference>
<evidence type="ECO:0000256" key="3">
    <source>
        <dbReference type="ARBA" id="ARBA00022692"/>
    </source>
</evidence>
<name>A0ABY3RUV5_9MICO</name>
<keyword evidence="2" id="KW-1003">Cell membrane</keyword>
<evidence type="ECO:0000256" key="4">
    <source>
        <dbReference type="ARBA" id="ARBA00022801"/>
    </source>
</evidence>
<dbReference type="InterPro" id="IPR036938">
    <property type="entry name" value="PAP2/HPO_sf"/>
</dbReference>
<dbReference type="PANTHER" id="PTHR14969:SF62">
    <property type="entry name" value="DECAPRENYLPHOSPHORYL-5-PHOSPHORIBOSE PHOSPHATASE RV3807C-RELATED"/>
    <property type="match status" value="1"/>
</dbReference>
<dbReference type="SUPFAM" id="SSF48317">
    <property type="entry name" value="Acid phosphatase/Vanadium-dependent haloperoxidase"/>
    <property type="match status" value="1"/>
</dbReference>
<dbReference type="Proteomes" id="UP001199642">
    <property type="component" value="Chromosome"/>
</dbReference>
<evidence type="ECO:0000313" key="9">
    <source>
        <dbReference type="EMBL" id="UGS26501.1"/>
    </source>
</evidence>
<keyword evidence="3 7" id="KW-0812">Transmembrane</keyword>
<dbReference type="SMART" id="SM00014">
    <property type="entry name" value="acidPPc"/>
    <property type="match status" value="1"/>
</dbReference>
<organism evidence="9 10">
    <name type="scientific">Microbacterium resistens</name>
    <dbReference type="NCBI Taxonomy" id="156977"/>
    <lineage>
        <taxon>Bacteria</taxon>
        <taxon>Bacillati</taxon>
        <taxon>Actinomycetota</taxon>
        <taxon>Actinomycetes</taxon>
        <taxon>Micrococcales</taxon>
        <taxon>Microbacteriaceae</taxon>
        <taxon>Microbacterium</taxon>
    </lineage>
</organism>
<keyword evidence="10" id="KW-1185">Reference proteome</keyword>
<dbReference type="PANTHER" id="PTHR14969">
    <property type="entry name" value="SPHINGOSINE-1-PHOSPHATE PHOSPHOHYDROLASE"/>
    <property type="match status" value="1"/>
</dbReference>
<protein>
    <submittedName>
        <fullName evidence="9">Phosphatase PAP2 family protein</fullName>
    </submittedName>
</protein>
<accession>A0ABY3RUV5</accession>
<feature type="transmembrane region" description="Helical" evidence="7">
    <location>
        <begin position="51"/>
        <end position="80"/>
    </location>
</feature>
<comment type="subcellular location">
    <subcellularLocation>
        <location evidence="1">Cell membrane</location>
        <topology evidence="1">Multi-pass membrane protein</topology>
    </subcellularLocation>
</comment>
<proteinExistence type="predicted"/>
<evidence type="ECO:0000256" key="7">
    <source>
        <dbReference type="SAM" id="Phobius"/>
    </source>
</evidence>
<sequence length="216" mass="22234">MTRRAALIAGLSCLGLAAVLAVLVGLSAPFPEALDEAWNGAMGGLRLPGLVGFALAMNVIGGGWVATFLIPLAIAGLALWRRGWRHALFALVAFAGSAVAVQGIKHLLGRARPEDLLVASDFGSFPSGHTANAATIAVVLWILFPGRGAVLGGMVWIVAMAFSRTVLSVHWFSDTVGGALVGVGVGLVLAAAFWAWVDPARRREVAGPPTPSAPGR</sequence>
<evidence type="ECO:0000256" key="5">
    <source>
        <dbReference type="ARBA" id="ARBA00022989"/>
    </source>
</evidence>
<dbReference type="CDD" id="cd03392">
    <property type="entry name" value="PAP2_like_2"/>
    <property type="match status" value="1"/>
</dbReference>
<feature type="transmembrane region" description="Helical" evidence="7">
    <location>
        <begin position="178"/>
        <end position="197"/>
    </location>
</feature>
<keyword evidence="6 7" id="KW-0472">Membrane</keyword>
<evidence type="ECO:0000259" key="8">
    <source>
        <dbReference type="SMART" id="SM00014"/>
    </source>
</evidence>
<evidence type="ECO:0000256" key="6">
    <source>
        <dbReference type="ARBA" id="ARBA00023136"/>
    </source>
</evidence>
<dbReference type="Pfam" id="PF01569">
    <property type="entry name" value="PAP2"/>
    <property type="match status" value="1"/>
</dbReference>
<evidence type="ECO:0000256" key="1">
    <source>
        <dbReference type="ARBA" id="ARBA00004651"/>
    </source>
</evidence>
<dbReference type="EMBL" id="CP082781">
    <property type="protein sequence ID" value="UGS26501.1"/>
    <property type="molecule type" value="Genomic_DNA"/>
</dbReference>